<comment type="caution">
    <text evidence="9">The sequence shown here is derived from an EMBL/GenBank/DDBJ whole genome shotgun (WGS) entry which is preliminary data.</text>
</comment>
<feature type="binding site" description="covalent" evidence="7">
    <location>
        <position position="143"/>
    </location>
    <ligand>
        <name>heme c</name>
        <dbReference type="ChEBI" id="CHEBI:61717"/>
    </ligand>
</feature>
<keyword evidence="10" id="KW-1185">Reference proteome</keyword>
<dbReference type="PIRSF" id="PIRSF000027">
    <property type="entry name" value="Cytc_c_prime"/>
    <property type="match status" value="1"/>
</dbReference>
<evidence type="ECO:0000256" key="4">
    <source>
        <dbReference type="ARBA" id="ARBA00022982"/>
    </source>
</evidence>
<proteinExistence type="predicted"/>
<evidence type="ECO:0000256" key="5">
    <source>
        <dbReference type="ARBA" id="ARBA00023004"/>
    </source>
</evidence>
<feature type="binding site" description="axial binding residue" evidence="6">
    <location>
        <position position="147"/>
    </location>
    <ligand>
        <name>heme c</name>
        <dbReference type="ChEBI" id="CHEBI:61717"/>
    </ligand>
    <ligandPart>
        <name>Fe</name>
        <dbReference type="ChEBI" id="CHEBI:18248"/>
    </ligandPart>
</feature>
<evidence type="ECO:0000256" key="7">
    <source>
        <dbReference type="PIRSR" id="PIRSR000027-2"/>
    </source>
</evidence>
<dbReference type="Proteomes" id="UP001409585">
    <property type="component" value="Unassembled WGS sequence"/>
</dbReference>
<evidence type="ECO:0000256" key="6">
    <source>
        <dbReference type="PIRSR" id="PIRSR000027-1"/>
    </source>
</evidence>
<evidence type="ECO:0000256" key="1">
    <source>
        <dbReference type="ARBA" id="ARBA00022448"/>
    </source>
</evidence>
<keyword evidence="8" id="KW-0732">Signal</keyword>
<dbReference type="Gene3D" id="1.20.120.10">
    <property type="entry name" value="Cytochrome c/b562"/>
    <property type="match status" value="1"/>
</dbReference>
<evidence type="ECO:0000313" key="10">
    <source>
        <dbReference type="Proteomes" id="UP001409585"/>
    </source>
</evidence>
<accession>A0AAV3U4P4</accession>
<dbReference type="InterPro" id="IPR002321">
    <property type="entry name" value="Cyt_c_II"/>
</dbReference>
<keyword evidence="2 7" id="KW-0349">Heme</keyword>
<protein>
    <submittedName>
        <fullName evidence="9">Cytochrome c</fullName>
    </submittedName>
</protein>
<evidence type="ECO:0000256" key="2">
    <source>
        <dbReference type="ARBA" id="ARBA00022617"/>
    </source>
</evidence>
<dbReference type="EMBL" id="BAABLX010000026">
    <property type="protein sequence ID" value="GAA4946968.1"/>
    <property type="molecule type" value="Genomic_DNA"/>
</dbReference>
<organism evidence="9 10">
    <name type="scientific">Halioxenophilus aromaticivorans</name>
    <dbReference type="NCBI Taxonomy" id="1306992"/>
    <lineage>
        <taxon>Bacteria</taxon>
        <taxon>Pseudomonadati</taxon>
        <taxon>Pseudomonadota</taxon>
        <taxon>Gammaproteobacteria</taxon>
        <taxon>Alteromonadales</taxon>
        <taxon>Alteromonadaceae</taxon>
        <taxon>Halioxenophilus</taxon>
    </lineage>
</organism>
<dbReference type="RefSeq" id="WP_345423351.1">
    <property type="nucleotide sequence ID" value="NZ_AP031496.1"/>
</dbReference>
<dbReference type="Pfam" id="PF01322">
    <property type="entry name" value="Cytochrom_C_2"/>
    <property type="match status" value="1"/>
</dbReference>
<keyword evidence="5 6" id="KW-0408">Iron</keyword>
<dbReference type="GO" id="GO:0022900">
    <property type="term" value="P:electron transport chain"/>
    <property type="evidence" value="ECO:0007669"/>
    <property type="project" value="InterPro"/>
</dbReference>
<name>A0AAV3U4P4_9ALTE</name>
<reference evidence="10" key="1">
    <citation type="journal article" date="2019" name="Int. J. Syst. Evol. Microbiol.">
        <title>The Global Catalogue of Microorganisms (GCM) 10K type strain sequencing project: providing services to taxonomists for standard genome sequencing and annotation.</title>
        <authorList>
            <consortium name="The Broad Institute Genomics Platform"/>
            <consortium name="The Broad Institute Genome Sequencing Center for Infectious Disease"/>
            <person name="Wu L."/>
            <person name="Ma J."/>
        </authorList>
    </citation>
    <scope>NUCLEOTIDE SEQUENCE [LARGE SCALE GENOMIC DNA]</scope>
    <source>
        <strain evidence="10">JCM 19134</strain>
    </source>
</reference>
<comment type="PTM">
    <text evidence="7">Binds 1 heme group per subunit.</text>
</comment>
<sequence>MRKTPLTKALLGGAVACTLLLTMANSLADTAEITEQRQAGFKTMGKSVKAIRNALKAGDTTTPAVKDAAAAINQEASQLAQWFPEGSGPESGLSTDALPYIWKNTEKFQRISQDLISASAELVSALDAGADIDAPFKTVLKTCKGCHQSYRAD</sequence>
<dbReference type="AlphaFoldDB" id="A0AAV3U4P4"/>
<evidence type="ECO:0000313" key="9">
    <source>
        <dbReference type="EMBL" id="GAA4946968.1"/>
    </source>
</evidence>
<dbReference type="SUPFAM" id="SSF47175">
    <property type="entry name" value="Cytochromes"/>
    <property type="match status" value="1"/>
</dbReference>
<evidence type="ECO:0000256" key="3">
    <source>
        <dbReference type="ARBA" id="ARBA00022723"/>
    </source>
</evidence>
<dbReference type="GO" id="GO:0042597">
    <property type="term" value="C:periplasmic space"/>
    <property type="evidence" value="ECO:0007669"/>
    <property type="project" value="InterPro"/>
</dbReference>
<gene>
    <name evidence="9" type="ORF">GCM10025791_28000</name>
</gene>
<dbReference type="InterPro" id="IPR010980">
    <property type="entry name" value="Cyt_c/b562"/>
</dbReference>
<keyword evidence="3 6" id="KW-0479">Metal-binding</keyword>
<keyword evidence="4" id="KW-0249">Electron transport</keyword>
<dbReference type="GO" id="GO:0020037">
    <property type="term" value="F:heme binding"/>
    <property type="evidence" value="ECO:0007669"/>
    <property type="project" value="InterPro"/>
</dbReference>
<dbReference type="GO" id="GO:0005506">
    <property type="term" value="F:iron ion binding"/>
    <property type="evidence" value="ECO:0007669"/>
    <property type="project" value="InterPro"/>
</dbReference>
<dbReference type="PROSITE" id="PS51009">
    <property type="entry name" value="CYTCII"/>
    <property type="match status" value="1"/>
</dbReference>
<feature type="signal peptide" evidence="8">
    <location>
        <begin position="1"/>
        <end position="28"/>
    </location>
</feature>
<feature type="chain" id="PRO_5043819856" evidence="8">
    <location>
        <begin position="29"/>
        <end position="153"/>
    </location>
</feature>
<keyword evidence="1" id="KW-0813">Transport</keyword>
<dbReference type="InterPro" id="IPR012127">
    <property type="entry name" value="Cyt_c_prime"/>
</dbReference>
<feature type="binding site" description="covalent" evidence="7">
    <location>
        <position position="146"/>
    </location>
    <ligand>
        <name>heme c</name>
        <dbReference type="ChEBI" id="CHEBI:61717"/>
    </ligand>
</feature>
<evidence type="ECO:0000256" key="8">
    <source>
        <dbReference type="SAM" id="SignalP"/>
    </source>
</evidence>
<dbReference type="GO" id="GO:0009055">
    <property type="term" value="F:electron transfer activity"/>
    <property type="evidence" value="ECO:0007669"/>
    <property type="project" value="InterPro"/>
</dbReference>